<dbReference type="InterPro" id="IPR001647">
    <property type="entry name" value="HTH_TetR"/>
</dbReference>
<evidence type="ECO:0000313" key="6">
    <source>
        <dbReference type="EMBL" id="MFC3890953.1"/>
    </source>
</evidence>
<evidence type="ECO:0000256" key="1">
    <source>
        <dbReference type="ARBA" id="ARBA00023015"/>
    </source>
</evidence>
<sequence length="234" mass="25336">MTRPRPGRPRHAPDEGSGMSPRAQILEAAAALFVDQGFSATSTRAIADRVGIRQASLYYHFAGKDDILLELLRTSVRPSLETARALEDAELPPEAALYALAVADAQTLATAPHNIGMLYLLPEVQLERYDLFREDRVELQETYARLAAQLAGDDPTSVEGARRGEILIQLVEVVIHQRRTRVPCESDCHAIAEACLRVCGADEQTIAAARTACAGVVRHEVAAAPTPPRPGPQA</sequence>
<keyword evidence="2 4" id="KW-0238">DNA-binding</keyword>
<feature type="DNA-binding region" description="H-T-H motif" evidence="4">
    <location>
        <begin position="42"/>
        <end position="61"/>
    </location>
</feature>
<feature type="domain" description="HTH tetR-type" evidence="5">
    <location>
        <begin position="19"/>
        <end position="79"/>
    </location>
</feature>
<dbReference type="PRINTS" id="PR00455">
    <property type="entry name" value="HTHTETR"/>
</dbReference>
<dbReference type="SUPFAM" id="SSF46689">
    <property type="entry name" value="Homeodomain-like"/>
    <property type="match status" value="1"/>
</dbReference>
<protein>
    <submittedName>
        <fullName evidence="6">TetR/AcrR family transcriptional regulator</fullName>
    </submittedName>
</protein>
<evidence type="ECO:0000259" key="5">
    <source>
        <dbReference type="PROSITE" id="PS50977"/>
    </source>
</evidence>
<dbReference type="Pfam" id="PF00440">
    <property type="entry name" value="TetR_N"/>
    <property type="match status" value="1"/>
</dbReference>
<evidence type="ECO:0000256" key="4">
    <source>
        <dbReference type="PROSITE-ProRule" id="PRU00335"/>
    </source>
</evidence>
<dbReference type="PANTHER" id="PTHR30055:SF234">
    <property type="entry name" value="HTH-TYPE TRANSCRIPTIONAL REGULATOR BETI"/>
    <property type="match status" value="1"/>
</dbReference>
<accession>A0ABV8BKT8</accession>
<evidence type="ECO:0000256" key="2">
    <source>
        <dbReference type="ARBA" id="ARBA00023125"/>
    </source>
</evidence>
<dbReference type="EMBL" id="JBHRZI010000008">
    <property type="protein sequence ID" value="MFC3890953.1"/>
    <property type="molecule type" value="Genomic_DNA"/>
</dbReference>
<keyword evidence="7" id="KW-1185">Reference proteome</keyword>
<dbReference type="Proteomes" id="UP001595690">
    <property type="component" value="Unassembled WGS sequence"/>
</dbReference>
<keyword evidence="3" id="KW-0804">Transcription</keyword>
<name>A0ABV8BKT8_9PSEU</name>
<evidence type="ECO:0000256" key="3">
    <source>
        <dbReference type="ARBA" id="ARBA00023163"/>
    </source>
</evidence>
<evidence type="ECO:0000313" key="7">
    <source>
        <dbReference type="Proteomes" id="UP001595690"/>
    </source>
</evidence>
<dbReference type="Gene3D" id="1.10.357.10">
    <property type="entry name" value="Tetracycline Repressor, domain 2"/>
    <property type="match status" value="1"/>
</dbReference>
<dbReference type="InterPro" id="IPR050109">
    <property type="entry name" value="HTH-type_TetR-like_transc_reg"/>
</dbReference>
<proteinExistence type="predicted"/>
<dbReference type="InterPro" id="IPR009057">
    <property type="entry name" value="Homeodomain-like_sf"/>
</dbReference>
<comment type="caution">
    <text evidence="6">The sequence shown here is derived from an EMBL/GenBank/DDBJ whole genome shotgun (WGS) entry which is preliminary data.</text>
</comment>
<dbReference type="PANTHER" id="PTHR30055">
    <property type="entry name" value="HTH-TYPE TRANSCRIPTIONAL REGULATOR RUTR"/>
    <property type="match status" value="1"/>
</dbReference>
<reference evidence="7" key="1">
    <citation type="journal article" date="2019" name="Int. J. Syst. Evol. Microbiol.">
        <title>The Global Catalogue of Microorganisms (GCM) 10K type strain sequencing project: providing services to taxonomists for standard genome sequencing and annotation.</title>
        <authorList>
            <consortium name="The Broad Institute Genomics Platform"/>
            <consortium name="The Broad Institute Genome Sequencing Center for Infectious Disease"/>
            <person name="Wu L."/>
            <person name="Ma J."/>
        </authorList>
    </citation>
    <scope>NUCLEOTIDE SEQUENCE [LARGE SCALE GENOMIC DNA]</scope>
    <source>
        <strain evidence="7">CGMCC 4.7405</strain>
    </source>
</reference>
<dbReference type="PROSITE" id="PS50977">
    <property type="entry name" value="HTH_TETR_2"/>
    <property type="match status" value="1"/>
</dbReference>
<keyword evidence="1" id="KW-0805">Transcription regulation</keyword>
<gene>
    <name evidence="6" type="ORF">ACFOWZ_05660</name>
</gene>
<dbReference type="RefSeq" id="WP_382369803.1">
    <property type="nucleotide sequence ID" value="NZ_JBHRZI010000008.1"/>
</dbReference>
<organism evidence="6 7">
    <name type="scientific">Lentzea rhizosphaerae</name>
    <dbReference type="NCBI Taxonomy" id="2041025"/>
    <lineage>
        <taxon>Bacteria</taxon>
        <taxon>Bacillati</taxon>
        <taxon>Actinomycetota</taxon>
        <taxon>Actinomycetes</taxon>
        <taxon>Pseudonocardiales</taxon>
        <taxon>Pseudonocardiaceae</taxon>
        <taxon>Lentzea</taxon>
    </lineage>
</organism>